<dbReference type="InterPro" id="IPR002821">
    <property type="entry name" value="Hydantoinase_A"/>
</dbReference>
<dbReference type="eggNOG" id="COG0145">
    <property type="taxonomic scope" value="Bacteria"/>
</dbReference>
<sequence>MQYGLGIDTGGTYTDAVIFDFENNKVISTAKSITVKEDLTIGINGALSQIPQEMITAIMLVSLSTTLATNACIEGKGCRAKLVLIGFDEDIVAKYGHEYGLPEKAEIIFLSGGSNQQGEITYEPDWDFLKTKVENCNYIIDTFAVVELWGVRNSNVEKKAKALLNDWTGKQVVCGHELTDELNSLKRAASALINVQLIPIINDFINAVKISLKHMGIEAPLVIVRGDGSLMSEKFARDKPMETLLCGPAASVAGAINLTREENCIVVDMGGTTSDIALVKDGNPEIAIKGARIGKWNTGIKSILINTVGLGGDSLIRHNNQNTLNIGPDRAAPLSWLACRWPSVLEKIETIYRYNRKHTISLCEFFYKIRDISEDAFYNQEERNIVTALANGPLSLTELTEMTDTTIYSINLKRLEKHGIVMRCSLTPTDIMHLTGEFTDWNKEAAYYGAMIMANQINVHLEELIEIVNEKIKERLYFNIVNMILEHDEAKMMSGGMSEQLSNLINSSFKKNCKLAQEKNDTNDIIAYSFSTRLKLVGIGAPTHIYLPGVAETLNTSYIVPKNAGVANAIGAITGNVMVEEKIIIIPKNGFIGYSTFENKKFTKHSDAVEWAETKVYEMAKTSAQLRGAVDVEIFVTVHNNEVEVFGVSDENVECGVKDSSNKNSIQSNKIKADESVSQKNKLLIETIVTARAVGNIFDWNKQKKIREEFQWQRQKFLHVVRLKKK</sequence>
<dbReference type="SUPFAM" id="SSF53067">
    <property type="entry name" value="Actin-like ATPase domain"/>
    <property type="match status" value="2"/>
</dbReference>
<reference evidence="3 4" key="2">
    <citation type="journal article" date="2012" name="J. Bacteriol.">
        <title>Complete genome sequences of Desulfosporosinus orientis DSM765T, Desulfosporosinus youngiae DSM17734T, Desulfosporosinus meridiei DSM13257T, and Desulfosporosinus acidiphilus DSM22704T.</title>
        <authorList>
            <person name="Pester M."/>
            <person name="Brambilla E."/>
            <person name="Alazard D."/>
            <person name="Rattei T."/>
            <person name="Weinmaier T."/>
            <person name="Han J."/>
            <person name="Lucas S."/>
            <person name="Lapidus A."/>
            <person name="Cheng J.F."/>
            <person name="Goodwin L."/>
            <person name="Pitluck S."/>
            <person name="Peters L."/>
            <person name="Ovchinnikova G."/>
            <person name="Teshima H."/>
            <person name="Detter J.C."/>
            <person name="Han C.S."/>
            <person name="Tapia R."/>
            <person name="Land M.L."/>
            <person name="Hauser L."/>
            <person name="Kyrpides N.C."/>
            <person name="Ivanova N.N."/>
            <person name="Pagani I."/>
            <person name="Huntmann M."/>
            <person name="Wei C.L."/>
            <person name="Davenport K.W."/>
            <person name="Daligault H."/>
            <person name="Chain P.S."/>
            <person name="Chen A."/>
            <person name="Mavromatis K."/>
            <person name="Markowitz V."/>
            <person name="Szeto E."/>
            <person name="Mikhailova N."/>
            <person name="Pati A."/>
            <person name="Wagner M."/>
            <person name="Woyke T."/>
            <person name="Ollivier B."/>
            <person name="Klenk H.P."/>
            <person name="Spring S."/>
            <person name="Loy A."/>
        </authorList>
    </citation>
    <scope>NUCLEOTIDE SEQUENCE [LARGE SCALE GENOMIC DNA]</scope>
    <source>
        <strain evidence="4">ATCC 19365 / DSM 765 / NCIMB 8382 / VKM B-1628</strain>
    </source>
</reference>
<evidence type="ECO:0000259" key="1">
    <source>
        <dbReference type="Pfam" id="PF01968"/>
    </source>
</evidence>
<gene>
    <name evidence="3" type="ordered locus">Desor_4425</name>
</gene>
<dbReference type="GO" id="GO:0005829">
    <property type="term" value="C:cytosol"/>
    <property type="evidence" value="ECO:0007669"/>
    <property type="project" value="TreeGrafter"/>
</dbReference>
<reference evidence="4" key="1">
    <citation type="submission" date="2011-11" db="EMBL/GenBank/DDBJ databases">
        <title>Complete sequence of Desulfosporosinus orientis DSM 765.</title>
        <authorList>
            <person name="Lucas S."/>
            <person name="Han J."/>
            <person name="Lapidus A."/>
            <person name="Cheng J.-F."/>
            <person name="Goodwin L."/>
            <person name="Pitluck S."/>
            <person name="Peters L."/>
            <person name="Ovchinnikova G."/>
            <person name="Teshima H."/>
            <person name="Detter J.C."/>
            <person name="Han C."/>
            <person name="Tapia R."/>
            <person name="Land M."/>
            <person name="Hauser L."/>
            <person name="Kyrpides N."/>
            <person name="Ivanova N."/>
            <person name="Pagani I."/>
            <person name="Pester M."/>
            <person name="Spring S."/>
            <person name="Ollivier B."/>
            <person name="Rattei T."/>
            <person name="Klenk H.-P."/>
            <person name="Wagner M."/>
            <person name="Loy A."/>
            <person name="Woyke T."/>
        </authorList>
    </citation>
    <scope>NUCLEOTIDE SEQUENCE [LARGE SCALE GENOMIC DNA]</scope>
    <source>
        <strain evidence="4">ATCC 19365 / DSM 765 / NCIMB 8382 / VKM B-1628</strain>
    </source>
</reference>
<keyword evidence="4" id="KW-1185">Reference proteome</keyword>
<dbReference type="KEGG" id="dor:Desor_4425"/>
<dbReference type="InterPro" id="IPR045079">
    <property type="entry name" value="Oxoprolinase-like"/>
</dbReference>
<dbReference type="EMBL" id="CP003108">
    <property type="protein sequence ID" value="AET69843.1"/>
    <property type="molecule type" value="Genomic_DNA"/>
</dbReference>
<dbReference type="Pfam" id="PF01968">
    <property type="entry name" value="Hydantoinase_A"/>
    <property type="match status" value="1"/>
</dbReference>
<dbReference type="PANTHER" id="PTHR11365:SF2">
    <property type="entry name" value="5-OXOPROLINASE"/>
    <property type="match status" value="1"/>
</dbReference>
<dbReference type="OrthoDB" id="9768323at2"/>
<feature type="domain" description="Hydantoinase/oxoprolinase N-terminal" evidence="2">
    <location>
        <begin position="5"/>
        <end position="165"/>
    </location>
</feature>
<proteinExistence type="predicted"/>
<dbReference type="Pfam" id="PF05378">
    <property type="entry name" value="Hydant_A_N"/>
    <property type="match status" value="1"/>
</dbReference>
<dbReference type="GO" id="GO:0017168">
    <property type="term" value="F:5-oxoprolinase (ATP-hydrolyzing) activity"/>
    <property type="evidence" value="ECO:0007669"/>
    <property type="project" value="TreeGrafter"/>
</dbReference>
<name>G7W6Y6_DESOD</name>
<accession>G7W6Y6</accession>
<dbReference type="InterPro" id="IPR043129">
    <property type="entry name" value="ATPase_NBD"/>
</dbReference>
<evidence type="ECO:0000259" key="2">
    <source>
        <dbReference type="Pfam" id="PF05378"/>
    </source>
</evidence>
<dbReference type="InterPro" id="IPR008040">
    <property type="entry name" value="Hydant_A_N"/>
</dbReference>
<organism evidence="3 4">
    <name type="scientific">Desulfosporosinus orientis (strain ATCC 19365 / DSM 765 / NCIMB 8382 / VKM B-1628 / Singapore I)</name>
    <name type="common">Desulfotomaculum orientis</name>
    <dbReference type="NCBI Taxonomy" id="768706"/>
    <lineage>
        <taxon>Bacteria</taxon>
        <taxon>Bacillati</taxon>
        <taxon>Bacillota</taxon>
        <taxon>Clostridia</taxon>
        <taxon>Eubacteriales</taxon>
        <taxon>Desulfitobacteriaceae</taxon>
        <taxon>Desulfosporosinus</taxon>
    </lineage>
</organism>
<dbReference type="PATRIC" id="fig|768706.3.peg.4497"/>
<dbReference type="AlphaFoldDB" id="G7W6Y6"/>
<evidence type="ECO:0000313" key="4">
    <source>
        <dbReference type="Proteomes" id="UP000006346"/>
    </source>
</evidence>
<dbReference type="STRING" id="768706.Desor_4425"/>
<protein>
    <submittedName>
        <fullName evidence="3">N-methylhydantoinase A/acetone carboxylase, beta subunit</fullName>
    </submittedName>
</protein>
<feature type="domain" description="Hydantoinase A/oxoprolinase" evidence="1">
    <location>
        <begin position="187"/>
        <end position="332"/>
    </location>
</feature>
<dbReference type="Proteomes" id="UP000006346">
    <property type="component" value="Chromosome"/>
</dbReference>
<dbReference type="GO" id="GO:0006749">
    <property type="term" value="P:glutathione metabolic process"/>
    <property type="evidence" value="ECO:0007669"/>
    <property type="project" value="TreeGrafter"/>
</dbReference>
<dbReference type="eggNOG" id="COG1846">
    <property type="taxonomic scope" value="Bacteria"/>
</dbReference>
<dbReference type="RefSeq" id="WP_014186650.1">
    <property type="nucleotide sequence ID" value="NC_016584.1"/>
</dbReference>
<evidence type="ECO:0000313" key="3">
    <source>
        <dbReference type="EMBL" id="AET69843.1"/>
    </source>
</evidence>
<dbReference type="PANTHER" id="PTHR11365">
    <property type="entry name" value="5-OXOPROLINASE RELATED"/>
    <property type="match status" value="1"/>
</dbReference>
<dbReference type="HOGENOM" id="CLU_014140_1_0_9"/>